<reference evidence="2 3" key="1">
    <citation type="submission" date="2019-06" db="EMBL/GenBank/DDBJ databases">
        <title>A chromosomal-level reference genome of Carpinus fangiana (Coryloideae, Betulaceae).</title>
        <authorList>
            <person name="Yang X."/>
            <person name="Wang Z."/>
            <person name="Zhang L."/>
            <person name="Hao G."/>
            <person name="Liu J."/>
            <person name="Yang Y."/>
        </authorList>
    </citation>
    <scope>NUCLEOTIDE SEQUENCE [LARGE SCALE GENOMIC DNA]</scope>
    <source>
        <strain evidence="2">Cfa_2016G</strain>
        <tissue evidence="2">Leaf</tissue>
    </source>
</reference>
<feature type="region of interest" description="Disordered" evidence="1">
    <location>
        <begin position="1"/>
        <end position="29"/>
    </location>
</feature>
<feature type="compositionally biased region" description="Basic residues" evidence="1">
    <location>
        <begin position="1"/>
        <end position="11"/>
    </location>
</feature>
<dbReference type="AlphaFoldDB" id="A0A5N6QQU1"/>
<dbReference type="Proteomes" id="UP000327013">
    <property type="component" value="Chromosome 2"/>
</dbReference>
<proteinExistence type="predicted"/>
<dbReference type="EMBL" id="CM017322">
    <property type="protein sequence ID" value="KAE8009527.1"/>
    <property type="molecule type" value="Genomic_DNA"/>
</dbReference>
<sequence length="113" mass="11643">MRRRQRPRRTSAVREGPSKKALTWEGPLGAGIDEVSSPAIGPAVQSLPPMGLCDSDLGILGKAPTVLPAIDGSVGSASYALLVPFGSVAGACAMSEREVKLGQSGKLSTEGRR</sequence>
<organism evidence="2 3">
    <name type="scientific">Carpinus fangiana</name>
    <dbReference type="NCBI Taxonomy" id="176857"/>
    <lineage>
        <taxon>Eukaryota</taxon>
        <taxon>Viridiplantae</taxon>
        <taxon>Streptophyta</taxon>
        <taxon>Embryophyta</taxon>
        <taxon>Tracheophyta</taxon>
        <taxon>Spermatophyta</taxon>
        <taxon>Magnoliopsida</taxon>
        <taxon>eudicotyledons</taxon>
        <taxon>Gunneridae</taxon>
        <taxon>Pentapetalae</taxon>
        <taxon>rosids</taxon>
        <taxon>fabids</taxon>
        <taxon>Fagales</taxon>
        <taxon>Betulaceae</taxon>
        <taxon>Carpinus</taxon>
    </lineage>
</organism>
<gene>
    <name evidence="2" type="ORF">FH972_005959</name>
</gene>
<name>A0A5N6QQU1_9ROSI</name>
<evidence type="ECO:0000313" key="3">
    <source>
        <dbReference type="Proteomes" id="UP000327013"/>
    </source>
</evidence>
<evidence type="ECO:0000313" key="2">
    <source>
        <dbReference type="EMBL" id="KAE8009527.1"/>
    </source>
</evidence>
<accession>A0A5N6QQU1</accession>
<evidence type="ECO:0000256" key="1">
    <source>
        <dbReference type="SAM" id="MobiDB-lite"/>
    </source>
</evidence>
<protein>
    <submittedName>
        <fullName evidence="2">Uncharacterized protein</fullName>
    </submittedName>
</protein>
<keyword evidence="3" id="KW-1185">Reference proteome</keyword>